<accession>A0ABR6ZR80</accession>
<feature type="transmembrane region" description="Helical" evidence="1">
    <location>
        <begin position="71"/>
        <end position="95"/>
    </location>
</feature>
<reference evidence="2 3" key="1">
    <citation type="submission" date="2020-08" db="EMBL/GenBank/DDBJ databases">
        <title>Novel species isolated from subtropical streams in China.</title>
        <authorList>
            <person name="Lu H."/>
        </authorList>
    </citation>
    <scope>NUCLEOTIDE SEQUENCE [LARGE SCALE GENOMIC DNA]</scope>
    <source>
        <strain evidence="2 3">CY18W</strain>
    </source>
</reference>
<feature type="transmembrane region" description="Helical" evidence="1">
    <location>
        <begin position="180"/>
        <end position="201"/>
    </location>
</feature>
<protein>
    <recommendedName>
        <fullName evidence="4">ABC-2 type transport system permease protein</fullName>
    </recommendedName>
</protein>
<feature type="transmembrane region" description="Helical" evidence="1">
    <location>
        <begin position="121"/>
        <end position="145"/>
    </location>
</feature>
<keyword evidence="1" id="KW-0472">Membrane</keyword>
<dbReference type="RefSeq" id="WP_186947570.1">
    <property type="nucleotide sequence ID" value="NZ_JACOGF010000005.1"/>
</dbReference>
<evidence type="ECO:0000313" key="2">
    <source>
        <dbReference type="EMBL" id="MBC3918324.1"/>
    </source>
</evidence>
<evidence type="ECO:0008006" key="4">
    <source>
        <dbReference type="Google" id="ProtNLM"/>
    </source>
</evidence>
<organism evidence="2 3">
    <name type="scientific">Undibacterium hunanense</name>
    <dbReference type="NCBI Taxonomy" id="2762292"/>
    <lineage>
        <taxon>Bacteria</taxon>
        <taxon>Pseudomonadati</taxon>
        <taxon>Pseudomonadota</taxon>
        <taxon>Betaproteobacteria</taxon>
        <taxon>Burkholderiales</taxon>
        <taxon>Oxalobacteraceae</taxon>
        <taxon>Undibacterium</taxon>
    </lineage>
</organism>
<gene>
    <name evidence="2" type="ORF">H8L32_12605</name>
</gene>
<evidence type="ECO:0000256" key="1">
    <source>
        <dbReference type="SAM" id="Phobius"/>
    </source>
</evidence>
<evidence type="ECO:0000313" key="3">
    <source>
        <dbReference type="Proteomes" id="UP000650424"/>
    </source>
</evidence>
<keyword evidence="3" id="KW-1185">Reference proteome</keyword>
<feature type="transmembrane region" description="Helical" evidence="1">
    <location>
        <begin position="20"/>
        <end position="37"/>
    </location>
</feature>
<proteinExistence type="predicted"/>
<comment type="caution">
    <text evidence="2">The sequence shown here is derived from an EMBL/GenBank/DDBJ whole genome shotgun (WGS) entry which is preliminary data.</text>
</comment>
<feature type="transmembrane region" description="Helical" evidence="1">
    <location>
        <begin position="207"/>
        <end position="224"/>
    </location>
</feature>
<dbReference type="EMBL" id="JACOGF010000005">
    <property type="protein sequence ID" value="MBC3918324.1"/>
    <property type="molecule type" value="Genomic_DNA"/>
</dbReference>
<sequence length="315" mass="35236">MKKLMWLIRREYWENKAMLLWSNAAVAALLVIVFASLRGRPSYQFEGQVVEPAVMTAAQISYVIKGLNESFYLPLSLLGVLLPILIGVYCLGSLYNERDDRSVLFWKSMPVSGTTTVLSKVLFALLLFPLATLVFSLIAGIPIFLSFGIRLQTSGIQTNVFSAAFQDSDMLLTPLKMISLLPVYMLWALPTVGWLMMVSAWAKTKPILWAICIPMLTVWLIYIVSKNLDLGLNIRWLNFNIIGRGLMSILPASWIAYQKVDSPQIDYAHSLTAWSGDMYGPSLEMLGKSELWVGAIIGIAMLAVAVFLRQKRDVS</sequence>
<feature type="transmembrane region" description="Helical" evidence="1">
    <location>
        <begin position="236"/>
        <end position="257"/>
    </location>
</feature>
<name>A0ABR6ZR80_9BURK</name>
<keyword evidence="1" id="KW-1133">Transmembrane helix</keyword>
<dbReference type="Proteomes" id="UP000650424">
    <property type="component" value="Unassembled WGS sequence"/>
</dbReference>
<keyword evidence="1" id="KW-0812">Transmembrane</keyword>
<feature type="transmembrane region" description="Helical" evidence="1">
    <location>
        <begin position="291"/>
        <end position="308"/>
    </location>
</feature>